<sequence>MRVSFLPRIARSSLFLLLTYGFNGSPTPTSDGKVFDVINPTTQQVVTHATSATWEDVELAITEVEKAQPALEGLSPLARRHILMTPSQLLVSDCVRHQRGELHPEGTVLVEKRAHGTGFATTPFNAPIILAGRAIAMPLIYGNSVVLKSSGLNPRSSEIIVEALYEASLPEGVLNFVHISRENSPKFITDIIKHPFIRHINFTGNDRVGRIIAQEAGKYLKPCVLELSGKNPTVVCISNERVIVQKGAADALREALVRIVKKILPDAKSRGAEVILGDLTRQGAFLKPHIVLGVEPESRLWEEESFGPVFGIKIVDTEEEAIQFANFRDYSSMATLFTKDIVKDLKLSRRIRAGLVTLNGSTSAWEPSLGVHGLGGGTRYGDFDVDNFTQQRFIVIAIAWDGKDLPIIIKDF</sequence>
<evidence type="ECO:0000259" key="5">
    <source>
        <dbReference type="Pfam" id="PF00171"/>
    </source>
</evidence>
<dbReference type="HOGENOM" id="CLU_005391_1_0_1"/>
<keyword evidence="1 3" id="KW-0560">Oxidoreductase</keyword>
<dbReference type="Gene3D" id="3.40.605.10">
    <property type="entry name" value="Aldehyde Dehydrogenase, Chain A, domain 1"/>
    <property type="match status" value="2"/>
</dbReference>
<comment type="similarity">
    <text evidence="3">Belongs to the aldehyde dehydrogenase family.</text>
</comment>
<organism evidence="6 7">
    <name type="scientific">Sphaerobolus stellatus (strain SS14)</name>
    <dbReference type="NCBI Taxonomy" id="990650"/>
    <lineage>
        <taxon>Eukaryota</taxon>
        <taxon>Fungi</taxon>
        <taxon>Dikarya</taxon>
        <taxon>Basidiomycota</taxon>
        <taxon>Agaricomycotina</taxon>
        <taxon>Agaricomycetes</taxon>
        <taxon>Phallomycetidae</taxon>
        <taxon>Geastrales</taxon>
        <taxon>Sphaerobolaceae</taxon>
        <taxon>Sphaerobolus</taxon>
    </lineage>
</organism>
<dbReference type="OrthoDB" id="310895at2759"/>
<dbReference type="InterPro" id="IPR016163">
    <property type="entry name" value="Ald_DH_C"/>
</dbReference>
<dbReference type="PROSITE" id="PS00687">
    <property type="entry name" value="ALDEHYDE_DEHYDR_GLU"/>
    <property type="match status" value="1"/>
</dbReference>
<keyword evidence="4" id="KW-0732">Signal</keyword>
<dbReference type="EMBL" id="KN837188">
    <property type="protein sequence ID" value="KIJ35515.1"/>
    <property type="molecule type" value="Genomic_DNA"/>
</dbReference>
<feature type="domain" description="Aldehyde dehydrogenase" evidence="5">
    <location>
        <begin position="31"/>
        <end position="91"/>
    </location>
</feature>
<dbReference type="InterPro" id="IPR029510">
    <property type="entry name" value="Ald_DH_CS_GLU"/>
</dbReference>
<feature type="chain" id="PRO_5002221570" description="Aldehyde dehydrogenase domain-containing protein" evidence="4">
    <location>
        <begin position="22"/>
        <end position="412"/>
    </location>
</feature>
<dbReference type="InterPro" id="IPR016162">
    <property type="entry name" value="Ald_DH_N"/>
</dbReference>
<dbReference type="PANTHER" id="PTHR43353">
    <property type="entry name" value="SUCCINATE-SEMIALDEHYDE DEHYDROGENASE, MITOCHONDRIAL"/>
    <property type="match status" value="1"/>
</dbReference>
<dbReference type="GO" id="GO:0009450">
    <property type="term" value="P:gamma-aminobutyric acid catabolic process"/>
    <property type="evidence" value="ECO:0007669"/>
    <property type="project" value="TreeGrafter"/>
</dbReference>
<keyword evidence="7" id="KW-1185">Reference proteome</keyword>
<feature type="domain" description="Aldehyde dehydrogenase" evidence="5">
    <location>
        <begin position="260"/>
        <end position="393"/>
    </location>
</feature>
<dbReference type="InterPro" id="IPR015590">
    <property type="entry name" value="Aldehyde_DH_dom"/>
</dbReference>
<gene>
    <name evidence="6" type="ORF">M422DRAFT_262301</name>
</gene>
<proteinExistence type="inferred from homology"/>
<evidence type="ECO:0000313" key="7">
    <source>
        <dbReference type="Proteomes" id="UP000054279"/>
    </source>
</evidence>
<dbReference type="InterPro" id="IPR016161">
    <property type="entry name" value="Ald_DH/histidinol_DH"/>
</dbReference>
<dbReference type="InterPro" id="IPR050740">
    <property type="entry name" value="Aldehyde_DH_Superfamily"/>
</dbReference>
<dbReference type="GO" id="GO:0004777">
    <property type="term" value="F:succinate-semialdehyde dehydrogenase (NAD+) activity"/>
    <property type="evidence" value="ECO:0007669"/>
    <property type="project" value="TreeGrafter"/>
</dbReference>
<evidence type="ECO:0000256" key="3">
    <source>
        <dbReference type="RuleBase" id="RU003345"/>
    </source>
</evidence>
<reference evidence="6 7" key="1">
    <citation type="submission" date="2014-06" db="EMBL/GenBank/DDBJ databases">
        <title>Evolutionary Origins and Diversification of the Mycorrhizal Mutualists.</title>
        <authorList>
            <consortium name="DOE Joint Genome Institute"/>
            <consortium name="Mycorrhizal Genomics Consortium"/>
            <person name="Kohler A."/>
            <person name="Kuo A."/>
            <person name="Nagy L.G."/>
            <person name="Floudas D."/>
            <person name="Copeland A."/>
            <person name="Barry K.W."/>
            <person name="Cichocki N."/>
            <person name="Veneault-Fourrey C."/>
            <person name="LaButti K."/>
            <person name="Lindquist E.A."/>
            <person name="Lipzen A."/>
            <person name="Lundell T."/>
            <person name="Morin E."/>
            <person name="Murat C."/>
            <person name="Riley R."/>
            <person name="Ohm R."/>
            <person name="Sun H."/>
            <person name="Tunlid A."/>
            <person name="Henrissat B."/>
            <person name="Grigoriev I.V."/>
            <person name="Hibbett D.S."/>
            <person name="Martin F."/>
        </authorList>
    </citation>
    <scope>NUCLEOTIDE SEQUENCE [LARGE SCALE GENOMIC DNA]</scope>
    <source>
        <strain evidence="6 7">SS14</strain>
    </source>
</reference>
<feature type="active site" evidence="2">
    <location>
        <position position="226"/>
    </location>
</feature>
<dbReference type="Proteomes" id="UP000054279">
    <property type="component" value="Unassembled WGS sequence"/>
</dbReference>
<dbReference type="SUPFAM" id="SSF53720">
    <property type="entry name" value="ALDH-like"/>
    <property type="match status" value="1"/>
</dbReference>
<feature type="signal peptide" evidence="4">
    <location>
        <begin position="1"/>
        <end position="21"/>
    </location>
</feature>
<dbReference type="PANTHER" id="PTHR43353:SF6">
    <property type="entry name" value="CYTOPLASMIC ALDEHYDE DEHYDROGENASE (EUROFUNG)"/>
    <property type="match status" value="1"/>
</dbReference>
<evidence type="ECO:0000256" key="2">
    <source>
        <dbReference type="PROSITE-ProRule" id="PRU10007"/>
    </source>
</evidence>
<dbReference type="Pfam" id="PF00171">
    <property type="entry name" value="Aldedh"/>
    <property type="match status" value="3"/>
</dbReference>
<name>A0A0C9VD65_SPHS4</name>
<evidence type="ECO:0000313" key="6">
    <source>
        <dbReference type="EMBL" id="KIJ35515.1"/>
    </source>
</evidence>
<evidence type="ECO:0000256" key="4">
    <source>
        <dbReference type="SAM" id="SignalP"/>
    </source>
</evidence>
<dbReference type="AlphaFoldDB" id="A0A0C9VD65"/>
<dbReference type="Gene3D" id="3.40.309.10">
    <property type="entry name" value="Aldehyde Dehydrogenase, Chain A, domain 2"/>
    <property type="match status" value="1"/>
</dbReference>
<protein>
    <recommendedName>
        <fullName evidence="5">Aldehyde dehydrogenase domain-containing protein</fullName>
    </recommendedName>
</protein>
<accession>A0A0C9VD65</accession>
<feature type="domain" description="Aldehyde dehydrogenase" evidence="5">
    <location>
        <begin position="104"/>
        <end position="236"/>
    </location>
</feature>
<evidence type="ECO:0000256" key="1">
    <source>
        <dbReference type="ARBA" id="ARBA00023002"/>
    </source>
</evidence>